<dbReference type="InterPro" id="IPR022210">
    <property type="entry name" value="TF_GCR1-like"/>
</dbReference>
<dbReference type="STRING" id="181874.A0A409VP46"/>
<dbReference type="AlphaFoldDB" id="A0A409VP46"/>
<name>A0A409VP46_9AGAR</name>
<feature type="domain" description="Ndc10" evidence="3">
    <location>
        <begin position="2"/>
        <end position="74"/>
    </location>
</feature>
<keyword evidence="5" id="KW-1185">Reference proteome</keyword>
<comment type="caution">
    <text evidence="4">The sequence shown here is derived from an EMBL/GenBank/DDBJ whole genome shotgun (WGS) entry which is preliminary data.</text>
</comment>
<evidence type="ECO:0000259" key="2">
    <source>
        <dbReference type="Pfam" id="PF12550"/>
    </source>
</evidence>
<sequence>MEIFPWIETEEIAYANRKLNKKKNQDPHDGALEYLLAVLKYLRLVLIQDCALLYCETPHAPIFQYSPFNSETFQSFALTTTNIIQNAEDHRQRHLQNLPSVMQESLRGSMESNRIQALAHQQRIEESHQHMTSSFGAMCGLMQTTIQVVSAFAAQPPMHEGSQSHPSRNCKRKAQDDPMTSIAELQKTAQLIVASHAKKQARYHSALPVTVATTIDTLDTPEDSRDSQPSLPSPLNDSTTSYVNIDPALLGLTATETISNTSTSSTTLGPWETSSQPLPNPIASGLGTVYSDQIFPIYRADPDLFAHQIKALTDLENKFGSDILKAHIFEWKGNEWLPKNIHLWKPPLCSTGEPIIEMVWADFKEGINGKFSLNQLAEHWGTRWRTNNSTIKTELSRRVKVINLIQSLSSLPDWDNEKAFKFLRETHPFHAKPYLDNCKFHKGKCQRHFSNLRAFIEHLQRDNSRNVDEIISLARSYTFE</sequence>
<feature type="region of interest" description="Disordered" evidence="1">
    <location>
        <begin position="218"/>
        <end position="239"/>
    </location>
</feature>
<dbReference type="InterPro" id="IPR031872">
    <property type="entry name" value="NDC10_II"/>
</dbReference>
<evidence type="ECO:0000313" key="5">
    <source>
        <dbReference type="Proteomes" id="UP000284842"/>
    </source>
</evidence>
<evidence type="ECO:0000259" key="3">
    <source>
        <dbReference type="Pfam" id="PF16787"/>
    </source>
</evidence>
<dbReference type="Gene3D" id="1.10.443.20">
    <property type="entry name" value="Centromere DNA-binding protein complex CBF3 subunit, domain 2"/>
    <property type="match status" value="1"/>
</dbReference>
<accession>A0A409VP46</accession>
<dbReference type="Pfam" id="PF16787">
    <property type="entry name" value="NDC10_II"/>
    <property type="match status" value="1"/>
</dbReference>
<dbReference type="Proteomes" id="UP000284842">
    <property type="component" value="Unassembled WGS sequence"/>
</dbReference>
<feature type="domain" description="Transcription activator GCR1-like" evidence="2">
    <location>
        <begin position="356"/>
        <end position="424"/>
    </location>
</feature>
<organism evidence="4 5">
    <name type="scientific">Panaeolus cyanescens</name>
    <dbReference type="NCBI Taxonomy" id="181874"/>
    <lineage>
        <taxon>Eukaryota</taxon>
        <taxon>Fungi</taxon>
        <taxon>Dikarya</taxon>
        <taxon>Basidiomycota</taxon>
        <taxon>Agaricomycotina</taxon>
        <taxon>Agaricomycetes</taxon>
        <taxon>Agaricomycetidae</taxon>
        <taxon>Agaricales</taxon>
        <taxon>Agaricineae</taxon>
        <taxon>Galeropsidaceae</taxon>
        <taxon>Panaeolus</taxon>
    </lineage>
</organism>
<dbReference type="InterPro" id="IPR038279">
    <property type="entry name" value="Ndc10_dom2_sf"/>
</dbReference>
<dbReference type="Pfam" id="PF12550">
    <property type="entry name" value="GCR1_C"/>
    <property type="match status" value="1"/>
</dbReference>
<reference evidence="4 5" key="1">
    <citation type="journal article" date="2018" name="Evol. Lett.">
        <title>Horizontal gene cluster transfer increased hallucinogenic mushroom diversity.</title>
        <authorList>
            <person name="Reynolds H.T."/>
            <person name="Vijayakumar V."/>
            <person name="Gluck-Thaler E."/>
            <person name="Korotkin H.B."/>
            <person name="Matheny P.B."/>
            <person name="Slot J.C."/>
        </authorList>
    </citation>
    <scope>NUCLEOTIDE SEQUENCE [LARGE SCALE GENOMIC DNA]</scope>
    <source>
        <strain evidence="4 5">2629</strain>
    </source>
</reference>
<dbReference type="InParanoid" id="A0A409VP46"/>
<feature type="region of interest" description="Disordered" evidence="1">
    <location>
        <begin position="155"/>
        <end position="178"/>
    </location>
</feature>
<gene>
    <name evidence="4" type="ORF">CVT24_002932</name>
</gene>
<dbReference type="OrthoDB" id="3046224at2759"/>
<proteinExistence type="predicted"/>
<evidence type="ECO:0000313" key="4">
    <source>
        <dbReference type="EMBL" id="PPQ68023.1"/>
    </source>
</evidence>
<dbReference type="EMBL" id="NHTK01006016">
    <property type="protein sequence ID" value="PPQ68023.1"/>
    <property type="molecule type" value="Genomic_DNA"/>
</dbReference>
<evidence type="ECO:0008006" key="6">
    <source>
        <dbReference type="Google" id="ProtNLM"/>
    </source>
</evidence>
<dbReference type="GO" id="GO:0003677">
    <property type="term" value="F:DNA binding"/>
    <property type="evidence" value="ECO:0007669"/>
    <property type="project" value="InterPro"/>
</dbReference>
<feature type="compositionally biased region" description="Polar residues" evidence="1">
    <location>
        <begin position="227"/>
        <end position="239"/>
    </location>
</feature>
<evidence type="ECO:0000256" key="1">
    <source>
        <dbReference type="SAM" id="MobiDB-lite"/>
    </source>
</evidence>
<protein>
    <recommendedName>
        <fullName evidence="6">Transcription activator GCR1-like domain-containing protein</fullName>
    </recommendedName>
</protein>